<dbReference type="PANTHER" id="PTHR38790:SF4">
    <property type="entry name" value="2EXR DOMAIN-CONTAINING PROTEIN"/>
    <property type="match status" value="1"/>
</dbReference>
<dbReference type="EMBL" id="JAKLMC020000005">
    <property type="protein sequence ID" value="KAK5956014.1"/>
    <property type="molecule type" value="Genomic_DNA"/>
</dbReference>
<evidence type="ECO:0000256" key="1">
    <source>
        <dbReference type="SAM" id="MobiDB-lite"/>
    </source>
</evidence>
<dbReference type="Proteomes" id="UP001316803">
    <property type="component" value="Unassembled WGS sequence"/>
</dbReference>
<organism evidence="2 3">
    <name type="scientific">Knufia fluminis</name>
    <dbReference type="NCBI Taxonomy" id="191047"/>
    <lineage>
        <taxon>Eukaryota</taxon>
        <taxon>Fungi</taxon>
        <taxon>Dikarya</taxon>
        <taxon>Ascomycota</taxon>
        <taxon>Pezizomycotina</taxon>
        <taxon>Eurotiomycetes</taxon>
        <taxon>Chaetothyriomycetidae</taxon>
        <taxon>Chaetothyriales</taxon>
        <taxon>Trichomeriaceae</taxon>
        <taxon>Knufia</taxon>
    </lineage>
</organism>
<evidence type="ECO:0000313" key="3">
    <source>
        <dbReference type="Proteomes" id="UP001316803"/>
    </source>
</evidence>
<reference evidence="2 3" key="1">
    <citation type="submission" date="2022-12" db="EMBL/GenBank/DDBJ databases">
        <title>Genomic features and morphological characterization of a novel Knufia sp. strain isolated from spacecraft assembly facility.</title>
        <authorList>
            <person name="Teixeira M."/>
            <person name="Chander A.M."/>
            <person name="Stajich J.E."/>
            <person name="Venkateswaran K."/>
        </authorList>
    </citation>
    <scope>NUCLEOTIDE SEQUENCE [LARGE SCALE GENOMIC DNA]</scope>
    <source>
        <strain evidence="2 3">FJI-L2-BK-P2</strain>
    </source>
</reference>
<name>A0AAN8I7J7_9EURO</name>
<gene>
    <name evidence="2" type="ORF">OHC33_002587</name>
</gene>
<evidence type="ECO:0000313" key="2">
    <source>
        <dbReference type="EMBL" id="KAK5956014.1"/>
    </source>
</evidence>
<proteinExistence type="predicted"/>
<accession>A0AAN8I7J7</accession>
<dbReference type="PANTHER" id="PTHR38790">
    <property type="entry name" value="2EXR DOMAIN-CONTAINING PROTEIN-RELATED"/>
    <property type="match status" value="1"/>
</dbReference>
<protein>
    <submittedName>
        <fullName evidence="2">Uncharacterized protein</fullName>
    </submittedName>
</protein>
<dbReference type="AlphaFoldDB" id="A0AAN8I7J7"/>
<feature type="region of interest" description="Disordered" evidence="1">
    <location>
        <begin position="308"/>
        <end position="328"/>
    </location>
</feature>
<sequence length="328" mass="37978">MSTEMSSESLILQAPSEGLEPRSMLLELPAEIRLMVWKFVFSGASFTINKALDYQHLTVILNVVYSQGVLANRFPSHPLCQVNRQTYNETIDVYYQETIIKMDHDVLARLLTPMDTYLHRPPYTSDSEDSDFVLRYIRSLATYHDAISEPRVRLDRRRLNMHIDFDPSGALGEHTRNGMQDLILLINPRRPFGLEISIEVVTDGRYDMGWSPQRSSRKFRAIYTPSCGLTFKYKSGVSRMQVYEDSIAHGLALENRDVLLGALPLANVKSCYPHTRYKIMREAIAPERLEAFDRAWEARYGRLQKDVEQKREQMAREVKERQAKRLKG</sequence>
<comment type="caution">
    <text evidence="2">The sequence shown here is derived from an EMBL/GenBank/DDBJ whole genome shotgun (WGS) entry which is preliminary data.</text>
</comment>
<keyword evidence="3" id="KW-1185">Reference proteome</keyword>